<dbReference type="EMBL" id="SLWQ01000001">
    <property type="protein sequence ID" value="TCO43244.1"/>
    <property type="molecule type" value="Genomic_DNA"/>
</dbReference>
<keyword evidence="1" id="KW-0808">Transferase</keyword>
<evidence type="ECO:0000256" key="3">
    <source>
        <dbReference type="ARBA" id="ARBA00022842"/>
    </source>
</evidence>
<reference evidence="5 6" key="1">
    <citation type="journal article" date="2015" name="Stand. Genomic Sci.">
        <title>Genomic Encyclopedia of Bacterial and Archaeal Type Strains, Phase III: the genomes of soil and plant-associated and newly described type strains.</title>
        <authorList>
            <person name="Whitman W.B."/>
            <person name="Woyke T."/>
            <person name="Klenk H.P."/>
            <person name="Zhou Y."/>
            <person name="Lilburn T.G."/>
            <person name="Beck B.J."/>
            <person name="De Vos P."/>
            <person name="Vandamme P."/>
            <person name="Eisen J.A."/>
            <person name="Garrity G."/>
            <person name="Hugenholtz P."/>
            <person name="Kyrpides N.C."/>
        </authorList>
    </citation>
    <scope>NUCLEOTIDE SEQUENCE [LARGE SCALE GENOMIC DNA]</scope>
    <source>
        <strain evidence="5 6">A3</strain>
    </source>
</reference>
<dbReference type="RefSeq" id="WP_158287296.1">
    <property type="nucleotide sequence ID" value="NZ_SLWQ01000001.1"/>
</dbReference>
<evidence type="ECO:0000256" key="2">
    <source>
        <dbReference type="ARBA" id="ARBA00022695"/>
    </source>
</evidence>
<dbReference type="Pfam" id="PF12804">
    <property type="entry name" value="NTP_transf_3"/>
    <property type="match status" value="1"/>
</dbReference>
<evidence type="ECO:0000259" key="4">
    <source>
        <dbReference type="Pfam" id="PF12804"/>
    </source>
</evidence>
<protein>
    <submittedName>
        <fullName evidence="5">Choline kinase</fullName>
    </submittedName>
</protein>
<keyword evidence="2" id="KW-0548">Nucleotidyltransferase</keyword>
<evidence type="ECO:0000313" key="6">
    <source>
        <dbReference type="Proteomes" id="UP000294862"/>
    </source>
</evidence>
<evidence type="ECO:0000313" key="5">
    <source>
        <dbReference type="EMBL" id="TCO43244.1"/>
    </source>
</evidence>
<sequence>MTSAIVLAAGRGSRLGRHARHLPKALVRAGGRTLLDWQLQALRACGIERIVVVGGYRGEQLARTGVELVLAARWNETGPIASLLAARPARFDEGFVLAYADCPHHPANIAALLAAHAEVAVAGDRAWQALWRARHGDPLVDAESYVADGGRLRAIGATPHSLDEVQAQFAGLVRFSAAGWARAEPLAHAAHDATALLAAMLREGIAVADVPLAGRWCEIDGAQDLRLCRRHLHANDAWSHDWREPVAQGMGASWA</sequence>
<dbReference type="GO" id="GO:0016301">
    <property type="term" value="F:kinase activity"/>
    <property type="evidence" value="ECO:0007669"/>
    <property type="project" value="UniProtKB-KW"/>
</dbReference>
<dbReference type="Gene3D" id="3.90.550.10">
    <property type="entry name" value="Spore Coat Polysaccharide Biosynthesis Protein SpsA, Chain A"/>
    <property type="match status" value="1"/>
</dbReference>
<name>A0A4R2IF08_9GAMM</name>
<proteinExistence type="predicted"/>
<organism evidence="5 6">
    <name type="scientific">Dokdonella fugitiva</name>
    <dbReference type="NCBI Taxonomy" id="328517"/>
    <lineage>
        <taxon>Bacteria</taxon>
        <taxon>Pseudomonadati</taxon>
        <taxon>Pseudomonadota</taxon>
        <taxon>Gammaproteobacteria</taxon>
        <taxon>Lysobacterales</taxon>
        <taxon>Rhodanobacteraceae</taxon>
        <taxon>Dokdonella</taxon>
    </lineage>
</organism>
<dbReference type="PANTHER" id="PTHR43584">
    <property type="entry name" value="NUCLEOTIDYL TRANSFERASE"/>
    <property type="match status" value="1"/>
</dbReference>
<dbReference type="GO" id="GO:0016779">
    <property type="term" value="F:nucleotidyltransferase activity"/>
    <property type="evidence" value="ECO:0007669"/>
    <property type="project" value="UniProtKB-KW"/>
</dbReference>
<dbReference type="PANTHER" id="PTHR43584:SF8">
    <property type="entry name" value="N-ACETYLMURAMATE ALPHA-1-PHOSPHATE URIDYLYLTRANSFERASE"/>
    <property type="match status" value="1"/>
</dbReference>
<evidence type="ECO:0000256" key="1">
    <source>
        <dbReference type="ARBA" id="ARBA00022679"/>
    </source>
</evidence>
<dbReference type="InterPro" id="IPR050065">
    <property type="entry name" value="GlmU-like"/>
</dbReference>
<keyword evidence="5" id="KW-0418">Kinase</keyword>
<gene>
    <name evidence="5" type="ORF">EV148_101665</name>
</gene>
<keyword evidence="3" id="KW-0460">Magnesium</keyword>
<dbReference type="CDD" id="cd02523">
    <property type="entry name" value="PC_cytidylyltransferase"/>
    <property type="match status" value="1"/>
</dbReference>
<dbReference type="InterPro" id="IPR029044">
    <property type="entry name" value="Nucleotide-diphossugar_trans"/>
</dbReference>
<feature type="domain" description="MobA-like NTP transferase" evidence="4">
    <location>
        <begin position="4"/>
        <end position="140"/>
    </location>
</feature>
<dbReference type="Proteomes" id="UP000294862">
    <property type="component" value="Unassembled WGS sequence"/>
</dbReference>
<accession>A0A4R2IF08</accession>
<dbReference type="InterPro" id="IPR025877">
    <property type="entry name" value="MobA-like_NTP_Trfase"/>
</dbReference>
<dbReference type="OrthoDB" id="9788272at2"/>
<comment type="caution">
    <text evidence="5">The sequence shown here is derived from an EMBL/GenBank/DDBJ whole genome shotgun (WGS) entry which is preliminary data.</text>
</comment>
<dbReference type="AlphaFoldDB" id="A0A4R2IF08"/>
<keyword evidence="6" id="KW-1185">Reference proteome</keyword>
<dbReference type="SUPFAM" id="SSF53448">
    <property type="entry name" value="Nucleotide-diphospho-sugar transferases"/>
    <property type="match status" value="1"/>
</dbReference>